<comment type="caution">
    <text evidence="1">The sequence shown here is derived from an EMBL/GenBank/DDBJ whole genome shotgun (WGS) entry which is preliminary data.</text>
</comment>
<evidence type="ECO:0000313" key="2">
    <source>
        <dbReference type="Proteomes" id="UP001157502"/>
    </source>
</evidence>
<protein>
    <submittedName>
        <fullName evidence="1">Uncharacterized protein</fullName>
    </submittedName>
</protein>
<proteinExistence type="predicted"/>
<gene>
    <name evidence="1" type="ORF">DPEC_G00023980</name>
</gene>
<name>A0ACC2HHK1_DALPE</name>
<sequence>MLSNMGQRCRSQPEFTGALTLANHRAQGAFPHKLLAHCAGPSPHISPTQASPLHGAYIIPVIIPVIHQPEAGPATSRNTGATVDHGSDTATTVPRKVLSEKSIQQCCESGVYRRHHEEDVGIRHVGSYKTLAVRDMSVCVRVKEERQQSNRQHSNDFECLSQKVPLLSLVKRGQRSELSHFLTRAVAKFLTHAESKFPVTCQSRYNLRSPFLYPCSHVYEGLLSRGKEGA</sequence>
<dbReference type="EMBL" id="CM055729">
    <property type="protein sequence ID" value="KAJ8015231.1"/>
    <property type="molecule type" value="Genomic_DNA"/>
</dbReference>
<dbReference type="Proteomes" id="UP001157502">
    <property type="component" value="Chromosome 2"/>
</dbReference>
<evidence type="ECO:0000313" key="1">
    <source>
        <dbReference type="EMBL" id="KAJ8015231.1"/>
    </source>
</evidence>
<reference evidence="1" key="1">
    <citation type="submission" date="2021-05" db="EMBL/GenBank/DDBJ databases">
        <authorList>
            <person name="Pan Q."/>
            <person name="Jouanno E."/>
            <person name="Zahm M."/>
            <person name="Klopp C."/>
            <person name="Cabau C."/>
            <person name="Louis A."/>
            <person name="Berthelot C."/>
            <person name="Parey E."/>
            <person name="Roest Crollius H."/>
            <person name="Montfort J."/>
            <person name="Robinson-Rechavi M."/>
            <person name="Bouchez O."/>
            <person name="Lampietro C."/>
            <person name="Lopez Roques C."/>
            <person name="Donnadieu C."/>
            <person name="Postlethwait J."/>
            <person name="Bobe J."/>
            <person name="Dillon D."/>
            <person name="Chandos A."/>
            <person name="von Hippel F."/>
            <person name="Guiguen Y."/>
        </authorList>
    </citation>
    <scope>NUCLEOTIDE SEQUENCE</scope>
    <source>
        <strain evidence="1">YG-Jan2019</strain>
    </source>
</reference>
<accession>A0ACC2HHK1</accession>
<organism evidence="1 2">
    <name type="scientific">Dallia pectoralis</name>
    <name type="common">Alaska blackfish</name>
    <dbReference type="NCBI Taxonomy" id="75939"/>
    <lineage>
        <taxon>Eukaryota</taxon>
        <taxon>Metazoa</taxon>
        <taxon>Chordata</taxon>
        <taxon>Craniata</taxon>
        <taxon>Vertebrata</taxon>
        <taxon>Euteleostomi</taxon>
        <taxon>Actinopterygii</taxon>
        <taxon>Neopterygii</taxon>
        <taxon>Teleostei</taxon>
        <taxon>Protacanthopterygii</taxon>
        <taxon>Esociformes</taxon>
        <taxon>Umbridae</taxon>
        <taxon>Dallia</taxon>
    </lineage>
</organism>
<keyword evidence="2" id="KW-1185">Reference proteome</keyword>